<dbReference type="PANTHER" id="PTHR48063:SF112">
    <property type="entry name" value="RECEPTOR LIKE PROTEIN 30-LIKE"/>
    <property type="match status" value="1"/>
</dbReference>
<keyword evidence="3" id="KW-0812">Transmembrane</keyword>
<comment type="caution">
    <text evidence="11">The sequence shown here is derived from an EMBL/GenBank/DDBJ whole genome shotgun (WGS) entry which is preliminary data.</text>
</comment>
<evidence type="ECO:0000313" key="11">
    <source>
        <dbReference type="EMBL" id="KAK9063907.1"/>
    </source>
</evidence>
<dbReference type="PANTHER" id="PTHR48063">
    <property type="entry name" value="LRR RECEPTOR-LIKE KINASE"/>
    <property type="match status" value="1"/>
</dbReference>
<keyword evidence="2" id="KW-0433">Leucine-rich repeat</keyword>
<evidence type="ECO:0000259" key="10">
    <source>
        <dbReference type="Pfam" id="PF08263"/>
    </source>
</evidence>
<dbReference type="InterPro" id="IPR046956">
    <property type="entry name" value="RLP23-like"/>
</dbReference>
<dbReference type="Proteomes" id="UP001408789">
    <property type="component" value="Unassembled WGS sequence"/>
</dbReference>
<evidence type="ECO:0000313" key="12">
    <source>
        <dbReference type="Proteomes" id="UP001408789"/>
    </source>
</evidence>
<organism evidence="11 12">
    <name type="scientific">Deinandra increscens subsp. villosa</name>
    <dbReference type="NCBI Taxonomy" id="3103831"/>
    <lineage>
        <taxon>Eukaryota</taxon>
        <taxon>Viridiplantae</taxon>
        <taxon>Streptophyta</taxon>
        <taxon>Embryophyta</taxon>
        <taxon>Tracheophyta</taxon>
        <taxon>Spermatophyta</taxon>
        <taxon>Magnoliopsida</taxon>
        <taxon>eudicotyledons</taxon>
        <taxon>Gunneridae</taxon>
        <taxon>Pentapetalae</taxon>
        <taxon>asterids</taxon>
        <taxon>campanulids</taxon>
        <taxon>Asterales</taxon>
        <taxon>Asteraceae</taxon>
        <taxon>Asteroideae</taxon>
        <taxon>Heliantheae alliance</taxon>
        <taxon>Madieae</taxon>
        <taxon>Madiinae</taxon>
        <taxon>Deinandra</taxon>
    </lineage>
</organism>
<evidence type="ECO:0000256" key="9">
    <source>
        <dbReference type="SAM" id="SignalP"/>
    </source>
</evidence>
<keyword evidence="6" id="KW-1133">Transmembrane helix</keyword>
<reference evidence="11 12" key="1">
    <citation type="submission" date="2024-04" db="EMBL/GenBank/DDBJ databases">
        <title>The reference genome of an endangered Asteraceae, Deinandra increscens subsp. villosa, native to the Central Coast of California.</title>
        <authorList>
            <person name="Guilliams M."/>
            <person name="Hasenstab-Lehman K."/>
            <person name="Meyer R."/>
            <person name="Mcevoy S."/>
        </authorList>
    </citation>
    <scope>NUCLEOTIDE SEQUENCE [LARGE SCALE GENOMIC DNA]</scope>
    <source>
        <tissue evidence="11">Leaf</tissue>
    </source>
</reference>
<evidence type="ECO:0000256" key="3">
    <source>
        <dbReference type="ARBA" id="ARBA00022692"/>
    </source>
</evidence>
<keyword evidence="7" id="KW-0472">Membrane</keyword>
<sequence length="163" mass="18547">MENLYRGWGSRLVFICIIFMTVSQKCVGGENLTTVSCSEQERQALVKFKHSVRDENGMLSSWGVGKDCCEWERVGCDDATGRVISLHLRRNAPVDQNYYVSLENDVIFENNEDYLVGDEVNSCLKELVSLEHLDLSGNHFQQSRIPKFIGSLKQLSREKPSPK</sequence>
<keyword evidence="4 9" id="KW-0732">Signal</keyword>
<gene>
    <name evidence="11" type="ORF">SSX86_017779</name>
</gene>
<evidence type="ECO:0000256" key="4">
    <source>
        <dbReference type="ARBA" id="ARBA00022729"/>
    </source>
</evidence>
<dbReference type="InterPro" id="IPR032675">
    <property type="entry name" value="LRR_dom_sf"/>
</dbReference>
<evidence type="ECO:0000256" key="5">
    <source>
        <dbReference type="ARBA" id="ARBA00022737"/>
    </source>
</evidence>
<dbReference type="EMBL" id="JBCNJP010000018">
    <property type="protein sequence ID" value="KAK9063907.1"/>
    <property type="molecule type" value="Genomic_DNA"/>
</dbReference>
<accession>A0AAP0D0P4</accession>
<dbReference type="SUPFAM" id="SSF52058">
    <property type="entry name" value="L domain-like"/>
    <property type="match status" value="1"/>
</dbReference>
<proteinExistence type="predicted"/>
<comment type="subcellular location">
    <subcellularLocation>
        <location evidence="1">Membrane</location>
        <topology evidence="1">Single-pass type I membrane protein</topology>
    </subcellularLocation>
</comment>
<feature type="chain" id="PRO_5043032684" description="Leucine-rich repeat-containing N-terminal plant-type domain-containing protein" evidence="9">
    <location>
        <begin position="29"/>
        <end position="163"/>
    </location>
</feature>
<keyword evidence="8" id="KW-0325">Glycoprotein</keyword>
<keyword evidence="12" id="KW-1185">Reference proteome</keyword>
<name>A0AAP0D0P4_9ASTR</name>
<evidence type="ECO:0000256" key="8">
    <source>
        <dbReference type="ARBA" id="ARBA00023180"/>
    </source>
</evidence>
<evidence type="ECO:0000256" key="1">
    <source>
        <dbReference type="ARBA" id="ARBA00004479"/>
    </source>
</evidence>
<dbReference type="AlphaFoldDB" id="A0AAP0D0P4"/>
<protein>
    <recommendedName>
        <fullName evidence="10">Leucine-rich repeat-containing N-terminal plant-type domain-containing protein</fullName>
    </recommendedName>
</protein>
<dbReference type="InterPro" id="IPR013210">
    <property type="entry name" value="LRR_N_plant-typ"/>
</dbReference>
<feature type="domain" description="Leucine-rich repeat-containing N-terminal plant-type" evidence="10">
    <location>
        <begin position="39"/>
        <end position="77"/>
    </location>
</feature>
<dbReference type="Gene3D" id="3.80.10.10">
    <property type="entry name" value="Ribonuclease Inhibitor"/>
    <property type="match status" value="1"/>
</dbReference>
<dbReference type="GO" id="GO:0016020">
    <property type="term" value="C:membrane"/>
    <property type="evidence" value="ECO:0007669"/>
    <property type="project" value="UniProtKB-SubCell"/>
</dbReference>
<dbReference type="Pfam" id="PF08263">
    <property type="entry name" value="LRRNT_2"/>
    <property type="match status" value="1"/>
</dbReference>
<evidence type="ECO:0000256" key="6">
    <source>
        <dbReference type="ARBA" id="ARBA00022989"/>
    </source>
</evidence>
<keyword evidence="5" id="KW-0677">Repeat</keyword>
<evidence type="ECO:0000256" key="7">
    <source>
        <dbReference type="ARBA" id="ARBA00023136"/>
    </source>
</evidence>
<feature type="signal peptide" evidence="9">
    <location>
        <begin position="1"/>
        <end position="28"/>
    </location>
</feature>
<evidence type="ECO:0000256" key="2">
    <source>
        <dbReference type="ARBA" id="ARBA00022614"/>
    </source>
</evidence>